<dbReference type="Proteomes" id="UP000615446">
    <property type="component" value="Unassembled WGS sequence"/>
</dbReference>
<dbReference type="Proteomes" id="UP000247702">
    <property type="component" value="Unassembled WGS sequence"/>
</dbReference>
<dbReference type="EMBL" id="BEXD01001413">
    <property type="protein sequence ID" value="GBB93984.1"/>
    <property type="molecule type" value="Genomic_DNA"/>
</dbReference>
<dbReference type="AlphaFoldDB" id="A0A2Z6R876"/>
<dbReference type="EMBL" id="BLAL01000302">
    <property type="protein sequence ID" value="GET01742.1"/>
    <property type="molecule type" value="Genomic_DNA"/>
</dbReference>
<evidence type="ECO:0000313" key="3">
    <source>
        <dbReference type="EMBL" id="GET01742.1"/>
    </source>
</evidence>
<reference evidence="3" key="2">
    <citation type="submission" date="2019-10" db="EMBL/GenBank/DDBJ databases">
        <title>Conservation and host-specific expression of non-tandemly repeated heterogenous ribosome RNA gene in arbuscular mycorrhizal fungi.</title>
        <authorList>
            <person name="Maeda T."/>
            <person name="Kobayashi Y."/>
            <person name="Nakagawa T."/>
            <person name="Ezawa T."/>
            <person name="Yamaguchi K."/>
            <person name="Bino T."/>
            <person name="Nishimoto Y."/>
            <person name="Shigenobu S."/>
            <person name="Kawaguchi M."/>
        </authorList>
    </citation>
    <scope>NUCLEOTIDE SEQUENCE</scope>
    <source>
        <strain evidence="3">HR1</strain>
    </source>
</reference>
<evidence type="ECO:0000256" key="1">
    <source>
        <dbReference type="SAM" id="MobiDB-lite"/>
    </source>
</evidence>
<reference evidence="2 4" key="1">
    <citation type="submission" date="2017-11" db="EMBL/GenBank/DDBJ databases">
        <title>The genome of Rhizophagus clarus HR1 reveals common genetic basis of auxotrophy among arbuscular mycorrhizal fungi.</title>
        <authorList>
            <person name="Kobayashi Y."/>
        </authorList>
    </citation>
    <scope>NUCLEOTIDE SEQUENCE [LARGE SCALE GENOMIC DNA]</scope>
    <source>
        <strain evidence="2 4">HR1</strain>
    </source>
</reference>
<proteinExistence type="predicted"/>
<feature type="region of interest" description="Disordered" evidence="1">
    <location>
        <begin position="42"/>
        <end position="61"/>
    </location>
</feature>
<keyword evidence="4" id="KW-1185">Reference proteome</keyword>
<sequence>MIAYFKSWEDLQNIINKELFWNRVKLSWYCHTILSFITRKRSSQRFNSNGQDKSSKSNLDSSFKHTKVTLGFETSSSATGSNRMLIRSLQKNSSQSSSEHKTGRKNKKNQNKNDKSTGLSSQRCCLNNNCMLRL</sequence>
<name>A0A2Z6R876_9GLOM</name>
<evidence type="ECO:0000313" key="4">
    <source>
        <dbReference type="Proteomes" id="UP000247702"/>
    </source>
</evidence>
<evidence type="ECO:0000313" key="2">
    <source>
        <dbReference type="EMBL" id="GBB93984.1"/>
    </source>
</evidence>
<gene>
    <name evidence="3" type="ORF">RCL2_002813900</name>
    <name evidence="2" type="ORF">RclHR1_02270008</name>
</gene>
<feature type="compositionally biased region" description="Polar residues" evidence="1">
    <location>
        <begin position="44"/>
        <end position="61"/>
    </location>
</feature>
<organism evidence="2 4">
    <name type="scientific">Rhizophagus clarus</name>
    <dbReference type="NCBI Taxonomy" id="94130"/>
    <lineage>
        <taxon>Eukaryota</taxon>
        <taxon>Fungi</taxon>
        <taxon>Fungi incertae sedis</taxon>
        <taxon>Mucoromycota</taxon>
        <taxon>Glomeromycotina</taxon>
        <taxon>Glomeromycetes</taxon>
        <taxon>Glomerales</taxon>
        <taxon>Glomeraceae</taxon>
        <taxon>Rhizophagus</taxon>
    </lineage>
</organism>
<comment type="caution">
    <text evidence="2">The sequence shown here is derived from an EMBL/GenBank/DDBJ whole genome shotgun (WGS) entry which is preliminary data.</text>
</comment>
<feature type="region of interest" description="Disordered" evidence="1">
    <location>
        <begin position="74"/>
        <end position="120"/>
    </location>
</feature>
<protein>
    <submittedName>
        <fullName evidence="2">Uncharacterized protein</fullName>
    </submittedName>
</protein>
<accession>A0A2Z6R876</accession>